<dbReference type="AlphaFoldDB" id="A0A1B3ZG96"/>
<evidence type="ECO:0000259" key="1">
    <source>
        <dbReference type="Pfam" id="PF09413"/>
    </source>
</evidence>
<dbReference type="SUPFAM" id="SSF54913">
    <property type="entry name" value="GlnB-like"/>
    <property type="match status" value="1"/>
</dbReference>
<dbReference type="RefSeq" id="WP_069206962.1">
    <property type="nucleotide sequence ID" value="NZ_CP014168.1"/>
</dbReference>
<sequence>MAIVEIGRFNRNEAHIVIGRLESEGIPALALDANASIADGSYLFIPVRVMVDEDDSEAARRIVAGAA</sequence>
<dbReference type="InterPro" id="IPR018551">
    <property type="entry name" value="DUF2007"/>
</dbReference>
<gene>
    <name evidence="2" type="ORF">AWL63_02555</name>
</gene>
<feature type="domain" description="DUF2007" evidence="1">
    <location>
        <begin position="9"/>
        <end position="64"/>
    </location>
</feature>
<name>A0A1B3ZG96_9SPHN</name>
<organism evidence="2 3">
    <name type="scientific">Sphingomonas panacis</name>
    <dbReference type="NCBI Taxonomy" id="1560345"/>
    <lineage>
        <taxon>Bacteria</taxon>
        <taxon>Pseudomonadati</taxon>
        <taxon>Pseudomonadota</taxon>
        <taxon>Alphaproteobacteria</taxon>
        <taxon>Sphingomonadales</taxon>
        <taxon>Sphingomonadaceae</taxon>
        <taxon>Sphingomonas</taxon>
    </lineage>
</organism>
<protein>
    <recommendedName>
        <fullName evidence="1">DUF2007 domain-containing protein</fullName>
    </recommendedName>
</protein>
<dbReference type="Gene3D" id="3.30.70.790">
    <property type="entry name" value="UreE, C-terminal domain"/>
    <property type="match status" value="1"/>
</dbReference>
<evidence type="ECO:0000313" key="2">
    <source>
        <dbReference type="EMBL" id="AOH86453.1"/>
    </source>
</evidence>
<reference evidence="2 3" key="1">
    <citation type="submission" date="2016-01" db="EMBL/GenBank/DDBJ databases">
        <title>Complete genome and mega plasmid sequence of Sphingomonas panacis DCY99 elicits systemic resistance in rice to Xanthomonas oryzae.</title>
        <authorList>
            <person name="Kim Y.J."/>
            <person name="Yang D.C."/>
            <person name="Sing P."/>
        </authorList>
    </citation>
    <scope>NUCLEOTIDE SEQUENCE [LARGE SCALE GENOMIC DNA]</scope>
    <source>
        <strain evidence="2 3">DCY99</strain>
    </source>
</reference>
<accession>A0A1B3ZG96</accession>
<proteinExistence type="predicted"/>
<dbReference type="Pfam" id="PF09413">
    <property type="entry name" value="DUF2007"/>
    <property type="match status" value="1"/>
</dbReference>
<dbReference type="KEGG" id="span:AWL63_02555"/>
<dbReference type="OrthoDB" id="7573469at2"/>
<evidence type="ECO:0000313" key="3">
    <source>
        <dbReference type="Proteomes" id="UP000094256"/>
    </source>
</evidence>
<keyword evidence="3" id="KW-1185">Reference proteome</keyword>
<dbReference type="Proteomes" id="UP000094256">
    <property type="component" value="Chromosome"/>
</dbReference>
<dbReference type="InterPro" id="IPR011322">
    <property type="entry name" value="N-reg_PII-like_a/b"/>
</dbReference>
<dbReference type="STRING" id="1560345.AWL63_02555"/>
<dbReference type="EMBL" id="CP014168">
    <property type="protein sequence ID" value="AOH86453.1"/>
    <property type="molecule type" value="Genomic_DNA"/>
</dbReference>